<comment type="caution">
    <text evidence="4">The sequence shown here is derived from an EMBL/GenBank/DDBJ whole genome shotgun (WGS) entry which is preliminary data.</text>
</comment>
<comment type="similarity">
    <text evidence="1 2">Belongs to the dTDP-4-dehydrorhamnose reductase family.</text>
</comment>
<dbReference type="InterPro" id="IPR029903">
    <property type="entry name" value="RmlD-like-bd"/>
</dbReference>
<dbReference type="PANTHER" id="PTHR10491:SF4">
    <property type="entry name" value="METHIONINE ADENOSYLTRANSFERASE 2 SUBUNIT BETA"/>
    <property type="match status" value="1"/>
</dbReference>
<evidence type="ECO:0000313" key="5">
    <source>
        <dbReference type="Proteomes" id="UP001597199"/>
    </source>
</evidence>
<dbReference type="Gene3D" id="3.40.50.720">
    <property type="entry name" value="NAD(P)-binding Rossmann-like Domain"/>
    <property type="match status" value="1"/>
</dbReference>
<comment type="function">
    <text evidence="2">Catalyzes the reduction of dTDP-6-deoxy-L-lyxo-4-hexulose to yield dTDP-L-rhamnose.</text>
</comment>
<dbReference type="Gene3D" id="3.90.25.10">
    <property type="entry name" value="UDP-galactose 4-epimerase, domain 1"/>
    <property type="match status" value="1"/>
</dbReference>
<keyword evidence="5" id="KW-1185">Reference proteome</keyword>
<evidence type="ECO:0000256" key="2">
    <source>
        <dbReference type="RuleBase" id="RU364082"/>
    </source>
</evidence>
<proteinExistence type="inferred from homology"/>
<name>A0ABW4BI69_9LACO</name>
<comment type="pathway">
    <text evidence="2">Carbohydrate biosynthesis; dTDP-L-rhamnose biosynthesis.</text>
</comment>
<dbReference type="GO" id="GO:0008831">
    <property type="term" value="F:dTDP-4-dehydrorhamnose reductase activity"/>
    <property type="evidence" value="ECO:0007669"/>
    <property type="project" value="UniProtKB-EC"/>
</dbReference>
<evidence type="ECO:0000313" key="4">
    <source>
        <dbReference type="EMBL" id="MFD1399691.1"/>
    </source>
</evidence>
<dbReference type="InterPro" id="IPR005913">
    <property type="entry name" value="dTDP_dehydrorham_reduct"/>
</dbReference>
<dbReference type="RefSeq" id="WP_204119749.1">
    <property type="nucleotide sequence ID" value="NZ_BOLV01000026.1"/>
</dbReference>
<reference evidence="5" key="1">
    <citation type="journal article" date="2019" name="Int. J. Syst. Evol. Microbiol.">
        <title>The Global Catalogue of Microorganisms (GCM) 10K type strain sequencing project: providing services to taxonomists for standard genome sequencing and annotation.</title>
        <authorList>
            <consortium name="The Broad Institute Genomics Platform"/>
            <consortium name="The Broad Institute Genome Sequencing Center for Infectious Disease"/>
            <person name="Wu L."/>
            <person name="Ma J."/>
        </authorList>
    </citation>
    <scope>NUCLEOTIDE SEQUENCE [LARGE SCALE GENOMIC DNA]</scope>
    <source>
        <strain evidence="5">CCM 9110</strain>
    </source>
</reference>
<evidence type="ECO:0000259" key="3">
    <source>
        <dbReference type="Pfam" id="PF04321"/>
    </source>
</evidence>
<dbReference type="Pfam" id="PF04321">
    <property type="entry name" value="RmlD_sub_bind"/>
    <property type="match status" value="1"/>
</dbReference>
<gene>
    <name evidence="4" type="primary">rfbD</name>
    <name evidence="4" type="ORF">ACFQ41_10270</name>
</gene>
<dbReference type="CDD" id="cd05254">
    <property type="entry name" value="dTDP_HR_like_SDR_e"/>
    <property type="match status" value="1"/>
</dbReference>
<keyword evidence="2 4" id="KW-0560">Oxidoreductase</keyword>
<keyword evidence="2" id="KW-0521">NADP</keyword>
<dbReference type="EC" id="1.1.1.133" evidence="2"/>
<dbReference type="Proteomes" id="UP001597199">
    <property type="component" value="Unassembled WGS sequence"/>
</dbReference>
<dbReference type="NCBIfam" id="TIGR01214">
    <property type="entry name" value="rmlD"/>
    <property type="match status" value="1"/>
</dbReference>
<dbReference type="EMBL" id="JBHTOA010000037">
    <property type="protein sequence ID" value="MFD1399691.1"/>
    <property type="molecule type" value="Genomic_DNA"/>
</dbReference>
<dbReference type="SUPFAM" id="SSF51735">
    <property type="entry name" value="NAD(P)-binding Rossmann-fold domains"/>
    <property type="match status" value="1"/>
</dbReference>
<organism evidence="4 5">
    <name type="scientific">Lacticaseibacillus suilingensis</name>
    <dbReference type="NCBI Taxonomy" id="2799577"/>
    <lineage>
        <taxon>Bacteria</taxon>
        <taxon>Bacillati</taxon>
        <taxon>Bacillota</taxon>
        <taxon>Bacilli</taxon>
        <taxon>Lactobacillales</taxon>
        <taxon>Lactobacillaceae</taxon>
        <taxon>Lacticaseibacillus</taxon>
    </lineage>
</organism>
<protein>
    <recommendedName>
        <fullName evidence="2">dTDP-4-dehydrorhamnose reductase</fullName>
        <ecNumber evidence="2">1.1.1.133</ecNumber>
    </recommendedName>
</protein>
<dbReference type="InterPro" id="IPR036291">
    <property type="entry name" value="NAD(P)-bd_dom_sf"/>
</dbReference>
<dbReference type="PANTHER" id="PTHR10491">
    <property type="entry name" value="DTDP-4-DEHYDRORHAMNOSE REDUCTASE"/>
    <property type="match status" value="1"/>
</dbReference>
<feature type="domain" description="RmlD-like substrate binding" evidence="3">
    <location>
        <begin position="3"/>
        <end position="280"/>
    </location>
</feature>
<evidence type="ECO:0000256" key="1">
    <source>
        <dbReference type="ARBA" id="ARBA00010944"/>
    </source>
</evidence>
<accession>A0ABW4BI69</accession>
<sequence>MTRILITGANGQLGTELRHLLDSRGMTYKATDSSELDITDAPLVNDFFLSYRPDVIFHCAAYTAVDNAEDEAKELNQLVNVDGTRNIAQASAAVDATLFYISTDYVFGGDEERTYKVEDAPAPRNEYGRAKFEGEKAVRRFASKFYIIRTSWVFGEYGKNFVYTMLKLAETHKELNVVSDQIGRPTWTRTLAEFMIYTLENGLDYGTYHLSNEHSCSWYEFARAILKNSPVRISPVSSNEYPQKAWRPRHAVLDLSKTEATGFAIPTWQEALDDFMQELKRAGND</sequence>